<accession>A0A1X1RST2</accession>
<sequence length="1756" mass="193980">MEHQITPVTLAIGLRDAFLRYFDTAFWLNDESVMRERRALLEQPGALVGQIMLEPVIPYASTERLLDVVARVGISERVARDVARAVFPDVAADDLKLREHQAQAIAHHFQSGDAPGRNVVVTSGTGSGKTEAFLLPLLLRLAAETWSWRPQHEAQWWWDSDNPHFVPMRHPETRASAVRGLILYPTNALVEDQMTRLRRAVRDLRALMPDKPIWFGRYTGNTLGSNKKPSKGAAADVAAELRSYQRQFNELQKSRDAGREIDLSQFPDPRSGEMMTRWDMVDRAPDIMVTNYSMLNTMMMRHFEQSIFKQTADWLEADPNHVFTLVVDELHIYRGTSGSEVAMILRALLRRFGISPDSPQLRVIATSASLDESEASWRYLEQFFGVSPDAFTIQPGTQIPLYTDTRPIGDDPAKISHRLAAACMDPVEHRLRATSIDDIASRLFPDSPNGPAEVAKVLQLLADSDPGSVSNELIPFRGHLFVRTPHGLWACSNPECSGVIETSPERKIGRLYNTPLSACATCGSRVLELLYCYECGDVSLGGFIVPTDNDYDEILLSPGPVTEDQSGKLVFQRPVTDFFWYRPGVPEDLPGEWTKDGGTLKVAFATTTWDPAIGAADPSANPANATGVSLKVVGQKPEDRIPALPDRCPACGFISRRVTNFREGELFSPIRAHGAGTAASIQLYLSQLIRSLAGGKTGRQAIADSKTIIFNDSRDDAARTAAGVALNHHRRLVAQVVRQEIKAGPDGLTALDAIMINAPATAQEKGLGPAVVARMKQKTGIPLDPSEEQALAHAIKTLGESSSVSFNELCNKVTDILVSLGVNPGGPNPYNQQLEDQLWGTTPWYRAFPPPAPGLWAEPPLLQGQEKLRSALRASVIETTFDRARRDLENVGIAFAAVDGWEPVDGPLDEAQQSQLLASVLRILGLWGRTENSTKGGVHPEALPPTPVKKYLKSVAAKVGISEAAVERQLDDLVADPAVGRAISGWLLKTTSIDSSLVLQRGTGRMWRCMRCNFGHLHPSVGVCANRQCFHGELTGVEIDEESEIDYYAWLAHQVPRRLAIAELTGQTKPLSEQRDRQRWFKGAFIQNENDLTDELDVLSVTTTMEVGVDIGSLRSTMMANMPPQRFNYQQRVGRAGRAGQPLSFAITMCRERSHDEYYYNRADRITGDIPPQPFLDLTRTRIIQRVAASECLYEAFSALAPGPDWTPEGSHGTFGQFEEWPTYRPTVAAWLASSPQVDQIVGRLVAHTPLEGSKIDKIRAWLKHKLVDEIDEVVEFETGSADTELSKALAADGKLPMFGFPTRVRNLWYSAVNNRNAFLNNIVSDRPLSMAISSFAPGAQVVKDGLIHRAAGFAAYRPKGKVIEAVDPLGTPHPVGRCKRCGRTELGQSTTCNTCHDTLQQITLYEPRGFRTDYKPKPFDEELDVLRGAGSPELTVPALPTSHAKLDRVDLDLYEQSRLVSINDNMSRGFKLVPQSDETYLAEPGLANVSPLVTIGEIRVTDTLQVTPSRLNVKTGAVALYDQPSGKAAYTSFAEVISRGAQVYLDLDPIELHTGLTPLRLPMFGAESPDSKAQVAAAVFLADAAANGAGYAAELGQPDLFKQMLKDILIDRRTLWDHPDHRERCDTSCPDCLRTYHNSRQHSLLDWRLALDMLELANGERLTLSRSLSVDEPWIKTAAAAMDASADSINSVPIVTRNDNCVVLCHPLWRLEPALFIDDQAEAYDEAMDRFRHVDVQDIRVFRTNPLSVWAQLNA</sequence>
<evidence type="ECO:0000256" key="1">
    <source>
        <dbReference type="ARBA" id="ARBA00022741"/>
    </source>
</evidence>
<dbReference type="Proteomes" id="UP000193907">
    <property type="component" value="Unassembled WGS sequence"/>
</dbReference>
<dbReference type="Pfam" id="PF00270">
    <property type="entry name" value="DEAD"/>
    <property type="match status" value="1"/>
</dbReference>
<evidence type="ECO:0000259" key="5">
    <source>
        <dbReference type="PROSITE" id="PS51193"/>
    </source>
</evidence>
<keyword evidence="7" id="KW-0347">Helicase</keyword>
<dbReference type="InterPro" id="IPR001650">
    <property type="entry name" value="Helicase_C-like"/>
</dbReference>
<comment type="caution">
    <text evidence="7">The sequence shown here is derived from an EMBL/GenBank/DDBJ whole genome shotgun (WGS) entry which is preliminary data.</text>
</comment>
<keyword evidence="3" id="KW-0067">ATP-binding</keyword>
<dbReference type="InterPro" id="IPR011545">
    <property type="entry name" value="DEAD/DEAH_box_helicase_dom"/>
</dbReference>
<dbReference type="EMBL" id="LQOM01000024">
    <property type="protein sequence ID" value="ORV14879.1"/>
    <property type="molecule type" value="Genomic_DNA"/>
</dbReference>
<dbReference type="InterPro" id="IPR014013">
    <property type="entry name" value="Helic_SF1/SF2_ATP-bd_DinG/Rad3"/>
</dbReference>
<dbReference type="GO" id="GO:0016787">
    <property type="term" value="F:hydrolase activity"/>
    <property type="evidence" value="ECO:0007669"/>
    <property type="project" value="UniProtKB-KW"/>
</dbReference>
<keyword evidence="2" id="KW-0378">Hydrolase</keyword>
<dbReference type="PANTHER" id="PTHR47957">
    <property type="entry name" value="ATP-DEPENDENT HELICASE HRQ1"/>
    <property type="match status" value="1"/>
</dbReference>
<proteinExistence type="predicted"/>
<dbReference type="GO" id="GO:0036297">
    <property type="term" value="P:interstrand cross-link repair"/>
    <property type="evidence" value="ECO:0007669"/>
    <property type="project" value="TreeGrafter"/>
</dbReference>
<dbReference type="SMART" id="SM00487">
    <property type="entry name" value="DEXDc"/>
    <property type="match status" value="1"/>
</dbReference>
<dbReference type="GO" id="GO:0003676">
    <property type="term" value="F:nucleic acid binding"/>
    <property type="evidence" value="ECO:0007669"/>
    <property type="project" value="InterPro"/>
</dbReference>
<reference evidence="8 10" key="2">
    <citation type="journal article" date="2017" name="Infect. Genet. Evol.">
        <title>The new phylogeny of the genus Mycobacterium: The old and the news.</title>
        <authorList>
            <person name="Tortoli E."/>
            <person name="Fedrizzi T."/>
            <person name="Meehan C.J."/>
            <person name="Trovato A."/>
            <person name="Grottola A."/>
            <person name="Giacobazzi E."/>
            <person name="Serpini G.F."/>
            <person name="Tagliazucchi S."/>
            <person name="Fabio A."/>
            <person name="Bettua C."/>
            <person name="Bertorelli R."/>
            <person name="Frascaro F."/>
            <person name="De Sanctis V."/>
            <person name="Pecorari M."/>
            <person name="Jousson O."/>
            <person name="Segata N."/>
            <person name="Cirillo D.M."/>
        </authorList>
    </citation>
    <scope>NUCLEOTIDE SEQUENCE [LARGE SCALE GENOMIC DNA]</scope>
    <source>
        <strain evidence="8 10">NCTC 12882</strain>
    </source>
</reference>
<evidence type="ECO:0000259" key="6">
    <source>
        <dbReference type="PROSITE" id="PS51194"/>
    </source>
</evidence>
<evidence type="ECO:0000313" key="10">
    <source>
        <dbReference type="Proteomes" id="UP000230971"/>
    </source>
</evidence>
<feature type="domain" description="Helicase ATP-binding" evidence="5">
    <location>
        <begin position="87"/>
        <end position="365"/>
    </location>
</feature>
<name>A0A1X1RST2_MYCCE</name>
<dbReference type="InterPro" id="IPR027417">
    <property type="entry name" value="P-loop_NTPase"/>
</dbReference>
<dbReference type="SUPFAM" id="SSF52540">
    <property type="entry name" value="P-loop containing nucleoside triphosphate hydrolases"/>
    <property type="match status" value="2"/>
</dbReference>
<dbReference type="OrthoDB" id="3197455at2"/>
<protein>
    <submittedName>
        <fullName evidence="7">Helicase</fullName>
    </submittedName>
</protein>
<feature type="domain" description="Helicase C-terminal" evidence="6">
    <location>
        <begin position="1013"/>
        <end position="1194"/>
    </location>
</feature>
<dbReference type="PROSITE" id="PS51193">
    <property type="entry name" value="HELICASE_ATP_BIND_2"/>
    <property type="match status" value="1"/>
</dbReference>
<keyword evidence="1" id="KW-0547">Nucleotide-binding</keyword>
<dbReference type="PROSITE" id="PS51192">
    <property type="entry name" value="HELICASE_ATP_BIND_1"/>
    <property type="match status" value="1"/>
</dbReference>
<dbReference type="GO" id="GO:0006289">
    <property type="term" value="P:nucleotide-excision repair"/>
    <property type="evidence" value="ECO:0007669"/>
    <property type="project" value="TreeGrafter"/>
</dbReference>
<dbReference type="InterPro" id="IPR014001">
    <property type="entry name" value="Helicase_ATP-bd"/>
</dbReference>
<dbReference type="Proteomes" id="UP000230971">
    <property type="component" value="Unassembled WGS sequence"/>
</dbReference>
<dbReference type="GO" id="GO:0043138">
    <property type="term" value="F:3'-5' DNA helicase activity"/>
    <property type="evidence" value="ECO:0007669"/>
    <property type="project" value="TreeGrafter"/>
</dbReference>
<dbReference type="STRING" id="28045.AWB95_09790"/>
<gene>
    <name evidence="7" type="ORF">AWB95_09790</name>
    <name evidence="8" type="ORF">CQY23_05830</name>
</gene>
<evidence type="ECO:0000313" key="7">
    <source>
        <dbReference type="EMBL" id="ORV14879.1"/>
    </source>
</evidence>
<feature type="domain" description="Helicase ATP-binding" evidence="4">
    <location>
        <begin position="110"/>
        <end position="388"/>
    </location>
</feature>
<organism evidence="7 9">
    <name type="scientific">Mycobacterium celatum</name>
    <dbReference type="NCBI Taxonomy" id="28045"/>
    <lineage>
        <taxon>Bacteria</taxon>
        <taxon>Bacillati</taxon>
        <taxon>Actinomycetota</taxon>
        <taxon>Actinomycetes</taxon>
        <taxon>Mycobacteriales</taxon>
        <taxon>Mycobacteriaceae</taxon>
        <taxon>Mycobacterium</taxon>
    </lineage>
</organism>
<keyword evidence="9" id="KW-1185">Reference proteome</keyword>
<evidence type="ECO:0000256" key="3">
    <source>
        <dbReference type="ARBA" id="ARBA00022840"/>
    </source>
</evidence>
<dbReference type="PANTHER" id="PTHR47957:SF3">
    <property type="entry name" value="ATP-DEPENDENT HELICASE HRQ1"/>
    <property type="match status" value="1"/>
</dbReference>
<dbReference type="SMART" id="SM00490">
    <property type="entry name" value="HELICc"/>
    <property type="match status" value="1"/>
</dbReference>
<dbReference type="Pfam" id="PF00271">
    <property type="entry name" value="Helicase_C"/>
    <property type="match status" value="1"/>
</dbReference>
<evidence type="ECO:0000313" key="8">
    <source>
        <dbReference type="EMBL" id="PIB80134.1"/>
    </source>
</evidence>
<evidence type="ECO:0000256" key="2">
    <source>
        <dbReference type="ARBA" id="ARBA00022801"/>
    </source>
</evidence>
<evidence type="ECO:0000259" key="4">
    <source>
        <dbReference type="PROSITE" id="PS51192"/>
    </source>
</evidence>
<dbReference type="Gene3D" id="3.40.50.300">
    <property type="entry name" value="P-loop containing nucleotide triphosphate hydrolases"/>
    <property type="match status" value="2"/>
</dbReference>
<dbReference type="EMBL" id="PDKV01000004">
    <property type="protein sequence ID" value="PIB80134.1"/>
    <property type="molecule type" value="Genomic_DNA"/>
</dbReference>
<reference evidence="7 9" key="1">
    <citation type="submission" date="2016-01" db="EMBL/GenBank/DDBJ databases">
        <title>The new phylogeny of the genus Mycobacterium.</title>
        <authorList>
            <person name="Tarcisio F."/>
            <person name="Conor M."/>
            <person name="Antonella G."/>
            <person name="Elisabetta G."/>
            <person name="Giulia F.S."/>
            <person name="Sara T."/>
            <person name="Anna F."/>
            <person name="Clotilde B."/>
            <person name="Roberto B."/>
            <person name="Veronica D.S."/>
            <person name="Fabio R."/>
            <person name="Monica P."/>
            <person name="Olivier J."/>
            <person name="Enrico T."/>
            <person name="Nicola S."/>
        </authorList>
    </citation>
    <scope>NUCLEOTIDE SEQUENCE [LARGE SCALE GENOMIC DNA]</scope>
    <source>
        <strain evidence="7 9">DSM 44243</strain>
    </source>
</reference>
<dbReference type="GO" id="GO:0005524">
    <property type="term" value="F:ATP binding"/>
    <property type="evidence" value="ECO:0007669"/>
    <property type="project" value="UniProtKB-KW"/>
</dbReference>
<evidence type="ECO:0000313" key="9">
    <source>
        <dbReference type="Proteomes" id="UP000193907"/>
    </source>
</evidence>
<dbReference type="RefSeq" id="WP_062539412.1">
    <property type="nucleotide sequence ID" value="NZ_BBUN01000106.1"/>
</dbReference>
<dbReference type="PROSITE" id="PS51194">
    <property type="entry name" value="HELICASE_CTER"/>
    <property type="match status" value="1"/>
</dbReference>